<keyword evidence="1" id="KW-0472">Membrane</keyword>
<dbReference type="Pfam" id="PF13400">
    <property type="entry name" value="Tad"/>
    <property type="match status" value="1"/>
</dbReference>
<feature type="transmembrane region" description="Helical" evidence="1">
    <location>
        <begin position="20"/>
        <end position="47"/>
    </location>
</feature>
<accession>A0A1G8GCH1</accession>
<dbReference type="AlphaFoldDB" id="A0A1G8GCH1"/>
<sequence>MSGGSVRTRMRSLAHDDDGSTLLLTIFYGALALALIVVVVGATALLVERRRLFTLADGAALHAAESFALSQIAFDGEQPSPQLADDAVEAAAADWIAASPTPLEGVQLVDAQSLDAQTAEVTVAAVWRPPIVSLLLPEGIPLDVTVTARSVFVD</sequence>
<protein>
    <recommendedName>
        <fullName evidence="2">Putative Flp pilus-assembly TadG-like N-terminal domain-containing protein</fullName>
    </recommendedName>
</protein>
<name>A0A1G8GCH1_9MICO</name>
<evidence type="ECO:0000313" key="4">
    <source>
        <dbReference type="Proteomes" id="UP000198822"/>
    </source>
</evidence>
<evidence type="ECO:0000313" key="3">
    <source>
        <dbReference type="EMBL" id="SDH92074.1"/>
    </source>
</evidence>
<evidence type="ECO:0000259" key="2">
    <source>
        <dbReference type="Pfam" id="PF13400"/>
    </source>
</evidence>
<reference evidence="4" key="1">
    <citation type="submission" date="2016-10" db="EMBL/GenBank/DDBJ databases">
        <authorList>
            <person name="Varghese N."/>
            <person name="Submissions S."/>
        </authorList>
    </citation>
    <scope>NUCLEOTIDE SEQUENCE [LARGE SCALE GENOMIC DNA]</scope>
    <source>
        <strain evidence="4">DSM 22002</strain>
    </source>
</reference>
<dbReference type="STRING" id="399736.SAMN04489720_2861"/>
<dbReference type="OrthoDB" id="4808490at2"/>
<evidence type="ECO:0000256" key="1">
    <source>
        <dbReference type="SAM" id="Phobius"/>
    </source>
</evidence>
<dbReference type="EMBL" id="LT629695">
    <property type="protein sequence ID" value="SDH92074.1"/>
    <property type="molecule type" value="Genomic_DNA"/>
</dbReference>
<proteinExistence type="predicted"/>
<dbReference type="InterPro" id="IPR028087">
    <property type="entry name" value="Tad_N"/>
</dbReference>
<keyword evidence="1" id="KW-1133">Transmembrane helix</keyword>
<keyword evidence="4" id="KW-1185">Reference proteome</keyword>
<dbReference type="Proteomes" id="UP000198822">
    <property type="component" value="Chromosome I"/>
</dbReference>
<feature type="domain" description="Putative Flp pilus-assembly TadG-like N-terminal" evidence="2">
    <location>
        <begin position="19"/>
        <end position="64"/>
    </location>
</feature>
<organism evidence="3 4">
    <name type="scientific">Agrococcus jejuensis</name>
    <dbReference type="NCBI Taxonomy" id="399736"/>
    <lineage>
        <taxon>Bacteria</taxon>
        <taxon>Bacillati</taxon>
        <taxon>Actinomycetota</taxon>
        <taxon>Actinomycetes</taxon>
        <taxon>Micrococcales</taxon>
        <taxon>Microbacteriaceae</taxon>
        <taxon>Agrococcus</taxon>
    </lineage>
</organism>
<dbReference type="RefSeq" id="WP_157674856.1">
    <property type="nucleotide sequence ID" value="NZ_LT629695.1"/>
</dbReference>
<gene>
    <name evidence="3" type="ORF">SAMN04489720_2861</name>
</gene>
<keyword evidence="1" id="KW-0812">Transmembrane</keyword>